<evidence type="ECO:0000313" key="2">
    <source>
        <dbReference type="Proteomes" id="UP001187192"/>
    </source>
</evidence>
<proteinExistence type="predicted"/>
<reference evidence="1" key="1">
    <citation type="submission" date="2023-07" db="EMBL/GenBank/DDBJ databases">
        <title>draft genome sequence of fig (Ficus carica).</title>
        <authorList>
            <person name="Takahashi T."/>
            <person name="Nishimura K."/>
        </authorList>
    </citation>
    <scope>NUCLEOTIDE SEQUENCE</scope>
</reference>
<evidence type="ECO:0000313" key="1">
    <source>
        <dbReference type="EMBL" id="GMN49757.1"/>
    </source>
</evidence>
<keyword evidence="2" id="KW-1185">Reference proteome</keyword>
<accession>A0AA88AAP5</accession>
<dbReference type="AlphaFoldDB" id="A0AA88AAP5"/>
<dbReference type="EMBL" id="BTGU01000032">
    <property type="protein sequence ID" value="GMN49757.1"/>
    <property type="molecule type" value="Genomic_DNA"/>
</dbReference>
<comment type="caution">
    <text evidence="1">The sequence shown here is derived from an EMBL/GenBank/DDBJ whole genome shotgun (WGS) entry which is preliminary data.</text>
</comment>
<protein>
    <submittedName>
        <fullName evidence="1">Uncharacterized protein</fullName>
    </submittedName>
</protein>
<organism evidence="1 2">
    <name type="scientific">Ficus carica</name>
    <name type="common">Common fig</name>
    <dbReference type="NCBI Taxonomy" id="3494"/>
    <lineage>
        <taxon>Eukaryota</taxon>
        <taxon>Viridiplantae</taxon>
        <taxon>Streptophyta</taxon>
        <taxon>Embryophyta</taxon>
        <taxon>Tracheophyta</taxon>
        <taxon>Spermatophyta</taxon>
        <taxon>Magnoliopsida</taxon>
        <taxon>eudicotyledons</taxon>
        <taxon>Gunneridae</taxon>
        <taxon>Pentapetalae</taxon>
        <taxon>rosids</taxon>
        <taxon>fabids</taxon>
        <taxon>Rosales</taxon>
        <taxon>Moraceae</taxon>
        <taxon>Ficeae</taxon>
        <taxon>Ficus</taxon>
    </lineage>
</organism>
<dbReference type="Proteomes" id="UP001187192">
    <property type="component" value="Unassembled WGS sequence"/>
</dbReference>
<sequence>MTDLGSWCLGSPKGRCYEVGSIEGGGVVGGWLEPGTWEHRGVPFAAGRGGPLWGDLPKVAWGDDAAVGRWHELLGFLNIAMEEIDQRDGSN</sequence>
<name>A0AA88AAP5_FICCA</name>
<gene>
    <name evidence="1" type="ORF">TIFTF001_018916</name>
</gene>